<feature type="domain" description="HpcH/HpaI aldolase/citrate lyase" evidence="4">
    <location>
        <begin position="17"/>
        <end position="241"/>
    </location>
</feature>
<sequence>MTALEFARRLRGRQRTIGYWVVLDDPVATERLARLGYDYVAIDAQHGLLGYEGVRNGIIAIDAGNQAAAVVRVEQNDPFAIGRVLDAGATGVIVPLVDDVEGAERAVAATRYPPRGRRSYGPMRAQLRVGPAPAEADEAVVCLAMIETTEGLRNVERICAVDGLDGVYVGPSDLRLAVGGSTSTDPAVDGVFEDAVRHIAEVARASGVAAGIHTPDGATAARRLAQGYTFATVASDLVHLQQAALSHLETARRNA</sequence>
<dbReference type="RefSeq" id="WP_106179579.1">
    <property type="nucleotide sequence ID" value="NZ_PVNH01000006.1"/>
</dbReference>
<dbReference type="AlphaFoldDB" id="A0A2T0LTL5"/>
<dbReference type="InterPro" id="IPR050251">
    <property type="entry name" value="HpcH-HpaI_aldolase"/>
</dbReference>
<protein>
    <submittedName>
        <fullName evidence="5">4-hydroxy-2-oxoheptanedioate aldolase</fullName>
    </submittedName>
</protein>
<evidence type="ECO:0000256" key="3">
    <source>
        <dbReference type="ARBA" id="ARBA00023239"/>
    </source>
</evidence>
<proteinExistence type="inferred from homology"/>
<dbReference type="Proteomes" id="UP000238362">
    <property type="component" value="Unassembled WGS sequence"/>
</dbReference>
<dbReference type="PANTHER" id="PTHR30502:SF0">
    <property type="entry name" value="PHOSPHOENOLPYRUVATE CARBOXYLASE FAMILY PROTEIN"/>
    <property type="match status" value="1"/>
</dbReference>
<gene>
    <name evidence="5" type="ORF">B0I33_106131</name>
</gene>
<dbReference type="InterPro" id="IPR015813">
    <property type="entry name" value="Pyrv/PenolPyrv_kinase-like_dom"/>
</dbReference>
<evidence type="ECO:0000313" key="5">
    <source>
        <dbReference type="EMBL" id="PRX47034.1"/>
    </source>
</evidence>
<keyword evidence="3" id="KW-0456">Lyase</keyword>
<comment type="similarity">
    <text evidence="1">Belongs to the HpcH/HpaI aldolase family.</text>
</comment>
<organism evidence="5 6">
    <name type="scientific">Prauserella shujinwangii</name>
    <dbReference type="NCBI Taxonomy" id="1453103"/>
    <lineage>
        <taxon>Bacteria</taxon>
        <taxon>Bacillati</taxon>
        <taxon>Actinomycetota</taxon>
        <taxon>Actinomycetes</taxon>
        <taxon>Pseudonocardiales</taxon>
        <taxon>Pseudonocardiaceae</taxon>
        <taxon>Prauserella</taxon>
    </lineage>
</organism>
<dbReference type="OrthoDB" id="3353438at2"/>
<dbReference type="GO" id="GO:0005737">
    <property type="term" value="C:cytoplasm"/>
    <property type="evidence" value="ECO:0007669"/>
    <property type="project" value="TreeGrafter"/>
</dbReference>
<keyword evidence="2" id="KW-0479">Metal-binding</keyword>
<dbReference type="Gene3D" id="3.20.20.60">
    <property type="entry name" value="Phosphoenolpyruvate-binding domains"/>
    <property type="match status" value="1"/>
</dbReference>
<accession>A0A2T0LTL5</accession>
<dbReference type="SUPFAM" id="SSF51621">
    <property type="entry name" value="Phosphoenolpyruvate/pyruvate domain"/>
    <property type="match status" value="1"/>
</dbReference>
<dbReference type="InterPro" id="IPR040442">
    <property type="entry name" value="Pyrv_kinase-like_dom_sf"/>
</dbReference>
<evidence type="ECO:0000259" key="4">
    <source>
        <dbReference type="Pfam" id="PF03328"/>
    </source>
</evidence>
<dbReference type="PANTHER" id="PTHR30502">
    <property type="entry name" value="2-KETO-3-DEOXY-L-RHAMNONATE ALDOLASE"/>
    <property type="match status" value="1"/>
</dbReference>
<dbReference type="GO" id="GO:0046872">
    <property type="term" value="F:metal ion binding"/>
    <property type="evidence" value="ECO:0007669"/>
    <property type="project" value="UniProtKB-KW"/>
</dbReference>
<dbReference type="Pfam" id="PF03328">
    <property type="entry name" value="HpcH_HpaI"/>
    <property type="match status" value="1"/>
</dbReference>
<evidence type="ECO:0000256" key="1">
    <source>
        <dbReference type="ARBA" id="ARBA00005568"/>
    </source>
</evidence>
<dbReference type="GO" id="GO:0016832">
    <property type="term" value="F:aldehyde-lyase activity"/>
    <property type="evidence" value="ECO:0007669"/>
    <property type="project" value="TreeGrafter"/>
</dbReference>
<comment type="caution">
    <text evidence="5">The sequence shown here is derived from an EMBL/GenBank/DDBJ whole genome shotgun (WGS) entry which is preliminary data.</text>
</comment>
<name>A0A2T0LTL5_9PSEU</name>
<reference evidence="5 6" key="1">
    <citation type="submission" date="2018-03" db="EMBL/GenBank/DDBJ databases">
        <title>Genomic Encyclopedia of Type Strains, Phase III (KMG-III): the genomes of soil and plant-associated and newly described type strains.</title>
        <authorList>
            <person name="Whitman W."/>
        </authorList>
    </citation>
    <scope>NUCLEOTIDE SEQUENCE [LARGE SCALE GENOMIC DNA]</scope>
    <source>
        <strain evidence="5 6">CGMCC 4.7125</strain>
    </source>
</reference>
<keyword evidence="6" id="KW-1185">Reference proteome</keyword>
<dbReference type="InterPro" id="IPR005000">
    <property type="entry name" value="Aldolase/citrate-lyase_domain"/>
</dbReference>
<evidence type="ECO:0000256" key="2">
    <source>
        <dbReference type="ARBA" id="ARBA00022723"/>
    </source>
</evidence>
<dbReference type="EMBL" id="PVNH01000006">
    <property type="protein sequence ID" value="PRX47034.1"/>
    <property type="molecule type" value="Genomic_DNA"/>
</dbReference>
<evidence type="ECO:0000313" key="6">
    <source>
        <dbReference type="Proteomes" id="UP000238362"/>
    </source>
</evidence>